<dbReference type="EMBL" id="CABFWN010000002">
    <property type="protein sequence ID" value="VUG17876.1"/>
    <property type="molecule type" value="Genomic_DNA"/>
</dbReference>
<feature type="region of interest" description="Disordered" evidence="2">
    <location>
        <begin position="797"/>
        <end position="838"/>
    </location>
</feature>
<feature type="compositionally biased region" description="Basic and acidic residues" evidence="2">
    <location>
        <begin position="12"/>
        <end position="25"/>
    </location>
</feature>
<dbReference type="OMA" id="NIGQDHV"/>
<feature type="compositionally biased region" description="Basic and acidic residues" evidence="2">
    <location>
        <begin position="55"/>
        <end position="68"/>
    </location>
</feature>
<dbReference type="Proteomes" id="UP000478008">
    <property type="component" value="Unassembled WGS sequence"/>
</dbReference>
<feature type="compositionally biased region" description="Polar residues" evidence="2">
    <location>
        <begin position="821"/>
        <end position="836"/>
    </location>
</feature>
<dbReference type="Pfam" id="PF01465">
    <property type="entry name" value="GRIP"/>
    <property type="match status" value="1"/>
</dbReference>
<organism evidence="3 4">
    <name type="scientific">Dekkera bruxellensis</name>
    <name type="common">Brettanomyces custersii</name>
    <dbReference type="NCBI Taxonomy" id="5007"/>
    <lineage>
        <taxon>Eukaryota</taxon>
        <taxon>Fungi</taxon>
        <taxon>Dikarya</taxon>
        <taxon>Ascomycota</taxon>
        <taxon>Saccharomycotina</taxon>
        <taxon>Pichiomycetes</taxon>
        <taxon>Pichiales</taxon>
        <taxon>Pichiaceae</taxon>
        <taxon>Brettanomyces</taxon>
    </lineage>
</organism>
<evidence type="ECO:0000313" key="3">
    <source>
        <dbReference type="EMBL" id="VUG17876.1"/>
    </source>
</evidence>
<keyword evidence="1" id="KW-0175">Coiled coil</keyword>
<evidence type="ECO:0000256" key="1">
    <source>
        <dbReference type="SAM" id="Coils"/>
    </source>
</evidence>
<feature type="region of interest" description="Disordered" evidence="2">
    <location>
        <begin position="348"/>
        <end position="367"/>
    </location>
</feature>
<reference evidence="3 4" key="1">
    <citation type="submission" date="2019-07" db="EMBL/GenBank/DDBJ databases">
        <authorList>
            <person name="Friedrich A."/>
            <person name="Schacherer J."/>
        </authorList>
    </citation>
    <scope>NUCLEOTIDE SEQUENCE [LARGE SCALE GENOMIC DNA]</scope>
</reference>
<dbReference type="PROSITE" id="PS50913">
    <property type="entry name" value="GRIP"/>
    <property type="match status" value="1"/>
</dbReference>
<feature type="compositionally biased region" description="Polar residues" evidence="2">
    <location>
        <begin position="69"/>
        <end position="81"/>
    </location>
</feature>
<feature type="compositionally biased region" description="Low complexity" evidence="2">
    <location>
        <begin position="797"/>
        <end position="816"/>
    </location>
</feature>
<evidence type="ECO:0000313" key="4">
    <source>
        <dbReference type="Proteomes" id="UP000478008"/>
    </source>
</evidence>
<feature type="region of interest" description="Disordered" evidence="2">
    <location>
        <begin position="721"/>
        <end position="744"/>
    </location>
</feature>
<feature type="compositionally biased region" description="Basic and acidic residues" evidence="2">
    <location>
        <begin position="296"/>
        <end position="312"/>
    </location>
</feature>
<feature type="region of interest" description="Disordered" evidence="2">
    <location>
        <begin position="49"/>
        <end position="132"/>
    </location>
</feature>
<feature type="coiled-coil region" evidence="1">
    <location>
        <begin position="668"/>
        <end position="720"/>
    </location>
</feature>
<feature type="coiled-coil region" evidence="1">
    <location>
        <begin position="545"/>
        <end position="642"/>
    </location>
</feature>
<feature type="region of interest" description="Disordered" evidence="2">
    <location>
        <begin position="281"/>
        <end position="316"/>
    </location>
</feature>
<feature type="region of interest" description="Disordered" evidence="2">
    <location>
        <begin position="1"/>
        <end position="37"/>
    </location>
</feature>
<evidence type="ECO:0000256" key="2">
    <source>
        <dbReference type="SAM" id="MobiDB-lite"/>
    </source>
</evidence>
<feature type="compositionally biased region" description="Low complexity" evidence="2">
    <location>
        <begin position="285"/>
        <end position="295"/>
    </location>
</feature>
<name>A0A7D9CXI0_DEKBR</name>
<proteinExistence type="predicted"/>
<dbReference type="InterPro" id="IPR000237">
    <property type="entry name" value="GRIP_dom"/>
</dbReference>
<gene>
    <name evidence="3" type="ORF">DEBR0S2_18294G</name>
</gene>
<feature type="compositionally biased region" description="Polar residues" evidence="2">
    <location>
        <begin position="726"/>
        <end position="744"/>
    </location>
</feature>
<protein>
    <submittedName>
        <fullName evidence="3">DEBR0S2_18294g1_1</fullName>
    </submittedName>
</protein>
<accession>A0A7D9CXI0</accession>
<dbReference type="SMART" id="SM00755">
    <property type="entry name" value="Grip"/>
    <property type="match status" value="1"/>
</dbReference>
<feature type="compositionally biased region" description="Basic and acidic residues" evidence="2">
    <location>
        <begin position="98"/>
        <end position="125"/>
    </location>
</feature>
<sequence length="890" mass="101845">MFSRLTDLGKNLTDELSRINDEVKSSRTMPKKQVTQDEAARIMKLKTPNVSSIVKPEDVASAELDKQGQTKNIGKVSGTSIHTEEHDKTAKTKTKTQVQDKSEKSGKKLKEEEGKNEGTTEENKESVPVTSEVDLPESVVRKLKKFEKYERLYPRLYEAYKVDKAKLSIVNAFEKALRENTPCDGIGEVSSFIDYLSSLDSKGKVLQKALSEEAKKSADSSREKKIYAKKLEIVSAKNINLQKEAKGFKSKMEKLSAENQKLSSTFEENAELQKTITSLKEKVENVSSKKSPSESYVDRAQETDIPELEKSASDSASVLRSENQYLKDTLEDCNKKINILEAALKKVGERKNATSEEDTLEKGSSLGEELELNKTELEMLRVQNAEALKDYERTKKSLSKKLETSLTENKKVENDLHNLRSKYQSIMDANEKFTNENKKLESENSLLLERINTTQKKADKLLKDNEELHQHLNDLQDKSGKLEEAEVKSKNLAAKLEIAVKETESKNRQVSDLEEVDKERQRKIAKLSLQHSSLQKEQKLLVNSKNKLLSDLEQSKQQRTEMKLKFSKVITDNNKLVKEKEELKDKYDNLKEINTGGQAKIENLKRRLDEVLVDKKEFEDRIDTLEERLSQTRTLLQERTRDASTMRKLLKQGDQNRDNKYILLDEQLTDLKEQKEKVDDAHMLLQRDFSQLKDKTTKQINGLQSQNTELVRENTRLKKSMKLHKSISNSEMRKSYSSGQVSLTNDSSDKIDTLQKALTEKSAEMAKLEDMNRILQRANNESNQKLIALNRKLRSMSQQFRRRSSAASMNSSSSMDRSNDTTTQSVTADNEITGENTKNDDNERAIYIRNVLFGFLENKDQRDMLLPVMKTLLVMSDDDEQKFVKLLSKA</sequence>
<dbReference type="AlphaFoldDB" id="A0A7D9CXI0"/>
<keyword evidence="4" id="KW-1185">Reference proteome</keyword>